<accession>A0A4Q9LIJ3</accession>
<dbReference type="EMBL" id="PITI01000249">
    <property type="protein sequence ID" value="TBU07626.1"/>
    <property type="molecule type" value="Genomic_DNA"/>
</dbReference>
<reference evidence="1 2" key="1">
    <citation type="submission" date="2017-12" db="EMBL/GenBank/DDBJ databases">
        <authorList>
            <person name="Pombert J.-F."/>
            <person name="Haag K.L."/>
            <person name="Ebert D."/>
        </authorList>
    </citation>
    <scope>NUCLEOTIDE SEQUENCE [LARGE SCALE GENOMIC DNA]</scope>
    <source>
        <strain evidence="1">BE-OM-2</strain>
    </source>
</reference>
<evidence type="ECO:0008006" key="3">
    <source>
        <dbReference type="Google" id="ProtNLM"/>
    </source>
</evidence>
<dbReference type="SUPFAM" id="SSF52058">
    <property type="entry name" value="L domain-like"/>
    <property type="match status" value="1"/>
</dbReference>
<evidence type="ECO:0000313" key="2">
    <source>
        <dbReference type="Proteomes" id="UP000291404"/>
    </source>
</evidence>
<protein>
    <recommendedName>
        <fullName evidence="3">Leucine-rich repeat-containing protein</fullName>
    </recommendedName>
</protein>
<keyword evidence="2" id="KW-1185">Reference proteome</keyword>
<dbReference type="VEuPathDB" id="MicrosporidiaDB:CWI39_0393p0030"/>
<comment type="caution">
    <text evidence="1">The sequence shown here is derived from an EMBL/GenBank/DDBJ whole genome shotgun (WGS) entry which is preliminary data.</text>
</comment>
<dbReference type="InterPro" id="IPR032675">
    <property type="entry name" value="LRR_dom_sf"/>
</dbReference>
<dbReference type="Gene3D" id="3.80.10.10">
    <property type="entry name" value="Ribonuclease Inhibitor"/>
    <property type="match status" value="2"/>
</dbReference>
<sequence length="885" mass="104109">MNMKKNPYMSYKYGFLFYKREQTILEPIICLLDCKVILRRFLFALGLICFNKFSNCVRITISFPNEVVKEDIIIDFDKDMYSDEFFERNLSNKSVINMVDQNKVDSSSYHQNMVQIDERNKRCCVFSDNYNENKKKAKVNESSQPPEANNPLFNDNFGNHKQGEAQNFTTEPPLELKSTVEVEHNKHNLQSNLKTARLIFQYSTDYIIRSEFLDDFLKYDSDDVNLVLKDLSDNIINMNVFKVLLITLRFGYHPGLMSLNRDQFLEFVILLTDLTVYSESEVLYSLYKFLFPFIFCFEPEFYQQLNSDSHHRNAIIYRKAFIPFLGVLFDSIEVIFDFERSELCFYKNTGIRVFNLLYTGQLNGSILRTTPEALNIIYQHDNMEKQNFLSWFLNFYKIEGIRISANNFFYTECKDPDMAYNFLQTSDSPLGTIVYTNPNIFTIIMQNYKNDIKLIEFERIVLSENDIKTLILFDSLEILILVKCSFNIHSGFLEMLYIFFSRLKILKLIDLFLTSNFFNNLLLLQLIELDLSFSTFIGSPNDLKFETNSIQLTTFSMNGCSLPSIIIDSYLKSQLLKNLSIRNVDLTSLKPDFRIIQWQKSYHFLDISGCAFGNILDFFSSNLISESLILKNLKNRTEALKILNQESLYNSTKYLSYSGEYITDVFFNYFKMFRCLESIKIHETLTDTSLWQEYNLFFVCQLKSLDLSRNILSKNTLTKLPLFSNLEQLNISNCNLKNGSMGFLYNKKQFLSLKRLDISRNQLNISDILVLNQLLNLTHLKITLENNILSKYFKEYGTICFKKLESLVLVSTYFDETIFHFVISNISLLKLKLKFCKVFHSGLTKKNIYNLKFLKKITFCQTLFHQEVLKILDLFKILRIYVIYH</sequence>
<dbReference type="AlphaFoldDB" id="A0A4Q9LIJ3"/>
<dbReference type="SUPFAM" id="SSF52047">
    <property type="entry name" value="RNI-like"/>
    <property type="match status" value="1"/>
</dbReference>
<evidence type="ECO:0000313" key="1">
    <source>
        <dbReference type="EMBL" id="TBU07626.1"/>
    </source>
</evidence>
<dbReference type="VEuPathDB" id="MicrosporidiaDB:CWI36_0249p0050"/>
<proteinExistence type="predicted"/>
<gene>
    <name evidence="1" type="ORF">CWI36_0249p0050</name>
</gene>
<name>A0A4Q9LIJ3_9MICR</name>
<organism evidence="1 2">
    <name type="scientific">Hamiltosporidium magnivora</name>
    <dbReference type="NCBI Taxonomy" id="148818"/>
    <lineage>
        <taxon>Eukaryota</taxon>
        <taxon>Fungi</taxon>
        <taxon>Fungi incertae sedis</taxon>
        <taxon>Microsporidia</taxon>
        <taxon>Dubosqiidae</taxon>
        <taxon>Hamiltosporidium</taxon>
    </lineage>
</organism>
<dbReference type="Proteomes" id="UP000291404">
    <property type="component" value="Unassembled WGS sequence"/>
</dbReference>